<keyword evidence="3" id="KW-1185">Reference proteome</keyword>
<gene>
    <name evidence="2" type="ORF">HM131_06790</name>
</gene>
<dbReference type="KEGG" id="hmn:HM131_06790"/>
<organism evidence="2 3">
    <name type="scientific">Halobacillus mangrovi</name>
    <dbReference type="NCBI Taxonomy" id="402384"/>
    <lineage>
        <taxon>Bacteria</taxon>
        <taxon>Bacillati</taxon>
        <taxon>Bacillota</taxon>
        <taxon>Bacilli</taxon>
        <taxon>Bacillales</taxon>
        <taxon>Bacillaceae</taxon>
        <taxon>Halobacillus</taxon>
    </lineage>
</organism>
<dbReference type="Proteomes" id="UP000192527">
    <property type="component" value="Chromosome"/>
</dbReference>
<feature type="transmembrane region" description="Helical" evidence="1">
    <location>
        <begin position="16"/>
        <end position="34"/>
    </location>
</feature>
<keyword evidence="1" id="KW-0812">Transmembrane</keyword>
<name>A0A1W5ZTH4_9BACI</name>
<evidence type="ECO:0000313" key="3">
    <source>
        <dbReference type="Proteomes" id="UP000192527"/>
    </source>
</evidence>
<feature type="transmembrane region" description="Helical" evidence="1">
    <location>
        <begin position="40"/>
        <end position="59"/>
    </location>
</feature>
<accession>A0A1W5ZTH4</accession>
<sequence length="274" mass="31140">MTNVQTYIEKDARKQMIAGGVLVGGALIFFMGLFTFNASSILLAILYSGVFAISGSTLLRKGYLDLQKSRNTTIDFNKDQSFTFIEKVPARMFVGRREKEFFKAELYDMAGESYGKIEEESPNKRKNSFLLAALLSYGSIRPADYTMTDQEGNRLYRIEKKGGFTWRGYVQNDIEQYVAYTESSKDKATGQRVYHYIEKEGCRWSAAGDEQVAHFKIKDASGKDWAVLKSGAVPVEAAERFSDIQGSVIEWKIREEIPNSLMAFVFLLQTRYQI</sequence>
<reference evidence="2 3" key="1">
    <citation type="submission" date="2017-04" db="EMBL/GenBank/DDBJ databases">
        <title>The whole genome sequencing and assembly of Halobacillus mangrovi strain.</title>
        <authorList>
            <person name="Lee S.-J."/>
            <person name="Park M.-K."/>
            <person name="Kim J.-Y."/>
            <person name="Lee Y.-J."/>
            <person name="Yi H."/>
            <person name="Bahn Y.-S."/>
            <person name="Kim J.F."/>
            <person name="Lee D.-W."/>
        </authorList>
    </citation>
    <scope>NUCLEOTIDE SEQUENCE [LARGE SCALE GENOMIC DNA]</scope>
    <source>
        <strain evidence="2 3">KTB 131</strain>
    </source>
</reference>
<evidence type="ECO:0000313" key="2">
    <source>
        <dbReference type="EMBL" id="ARI76557.1"/>
    </source>
</evidence>
<dbReference type="AlphaFoldDB" id="A0A1W5ZTH4"/>
<dbReference type="EMBL" id="CP020772">
    <property type="protein sequence ID" value="ARI76557.1"/>
    <property type="molecule type" value="Genomic_DNA"/>
</dbReference>
<proteinExistence type="predicted"/>
<protein>
    <submittedName>
        <fullName evidence="2">Uncharacterized protein</fullName>
    </submittedName>
</protein>
<evidence type="ECO:0000256" key="1">
    <source>
        <dbReference type="SAM" id="Phobius"/>
    </source>
</evidence>
<keyword evidence="1" id="KW-0472">Membrane</keyword>
<dbReference type="OrthoDB" id="2691391at2"/>
<keyword evidence="1" id="KW-1133">Transmembrane helix</keyword>
<dbReference type="RefSeq" id="WP_085029036.1">
    <property type="nucleotide sequence ID" value="NZ_CP020772.1"/>
</dbReference>